<dbReference type="Gene3D" id="1.10.10.10">
    <property type="entry name" value="Winged helix-like DNA-binding domain superfamily/Winged helix DNA-binding domain"/>
    <property type="match status" value="1"/>
</dbReference>
<evidence type="ECO:0000256" key="2">
    <source>
        <dbReference type="ARBA" id="ARBA00023125"/>
    </source>
</evidence>
<dbReference type="EMBL" id="AOUO01000008">
    <property type="protein sequence ID" value="EOD70486.1"/>
    <property type="molecule type" value="Genomic_DNA"/>
</dbReference>
<keyword evidence="6" id="KW-1185">Reference proteome</keyword>
<dbReference type="InterPro" id="IPR019888">
    <property type="entry name" value="Tscrpt_reg_AsnC-like"/>
</dbReference>
<accession>R1IDD3</accession>
<dbReference type="PROSITE" id="PS50956">
    <property type="entry name" value="HTH_ASNC_2"/>
    <property type="match status" value="1"/>
</dbReference>
<proteinExistence type="predicted"/>
<evidence type="ECO:0000256" key="3">
    <source>
        <dbReference type="ARBA" id="ARBA00023163"/>
    </source>
</evidence>
<dbReference type="InterPro" id="IPR000485">
    <property type="entry name" value="AsnC-type_HTH_dom"/>
</dbReference>
<dbReference type="PRINTS" id="PR00033">
    <property type="entry name" value="HTHASNC"/>
</dbReference>
<dbReference type="PANTHER" id="PTHR30154:SF53">
    <property type="entry name" value="HTH-TYPE TRANSCRIPTIONAL REGULATOR LRPC"/>
    <property type="match status" value="1"/>
</dbReference>
<dbReference type="SMART" id="SM00344">
    <property type="entry name" value="HTH_ASNC"/>
    <property type="match status" value="1"/>
</dbReference>
<dbReference type="GO" id="GO:0043200">
    <property type="term" value="P:response to amino acid"/>
    <property type="evidence" value="ECO:0007669"/>
    <property type="project" value="TreeGrafter"/>
</dbReference>
<dbReference type="Proteomes" id="UP000014139">
    <property type="component" value="Unassembled WGS sequence"/>
</dbReference>
<dbReference type="SUPFAM" id="SSF54909">
    <property type="entry name" value="Dimeric alpha+beta barrel"/>
    <property type="match status" value="1"/>
</dbReference>
<protein>
    <submittedName>
        <fullName evidence="5">AsnC family transcriptional regulator</fullName>
    </submittedName>
</protein>
<dbReference type="InterPro" id="IPR036388">
    <property type="entry name" value="WH-like_DNA-bd_sf"/>
</dbReference>
<dbReference type="InterPro" id="IPR036390">
    <property type="entry name" value="WH_DNA-bd_sf"/>
</dbReference>
<dbReference type="RefSeq" id="WP_003054703.1">
    <property type="nucleotide sequence ID" value="NZ_AOUO01000008.1"/>
</dbReference>
<dbReference type="SUPFAM" id="SSF46785">
    <property type="entry name" value="Winged helix' DNA-binding domain"/>
    <property type="match status" value="1"/>
</dbReference>
<keyword evidence="1" id="KW-0805">Transcription regulation</keyword>
<evidence type="ECO:0000313" key="5">
    <source>
        <dbReference type="EMBL" id="EOD70486.1"/>
    </source>
</evidence>
<keyword evidence="3" id="KW-0804">Transcription</keyword>
<dbReference type="OrthoDB" id="4379331at2"/>
<evidence type="ECO:0000256" key="1">
    <source>
        <dbReference type="ARBA" id="ARBA00023015"/>
    </source>
</evidence>
<dbReference type="GO" id="GO:0005829">
    <property type="term" value="C:cytosol"/>
    <property type="evidence" value="ECO:0007669"/>
    <property type="project" value="TreeGrafter"/>
</dbReference>
<keyword evidence="2" id="KW-0238">DNA-binding</keyword>
<dbReference type="Gene3D" id="3.30.70.920">
    <property type="match status" value="1"/>
</dbReference>
<dbReference type="PANTHER" id="PTHR30154">
    <property type="entry name" value="LEUCINE-RESPONSIVE REGULATORY PROTEIN"/>
    <property type="match status" value="1"/>
</dbReference>
<dbReference type="Pfam" id="PF13404">
    <property type="entry name" value="HTH_AsnC-type"/>
    <property type="match status" value="1"/>
</dbReference>
<feature type="domain" description="HTH asnC-type" evidence="4">
    <location>
        <begin position="1"/>
        <end position="94"/>
    </location>
</feature>
<evidence type="ECO:0000313" key="6">
    <source>
        <dbReference type="Proteomes" id="UP000014139"/>
    </source>
</evidence>
<dbReference type="InterPro" id="IPR019887">
    <property type="entry name" value="Tscrpt_reg_AsnC/Lrp_C"/>
</dbReference>
<reference evidence="5 6" key="1">
    <citation type="submission" date="2013-02" db="EMBL/GenBank/DDBJ databases">
        <title>Draft genome sequence of Amycolatopsis vancoresmycina strain DSM 44592T.</title>
        <authorList>
            <person name="Kumar S."/>
            <person name="Kaur N."/>
            <person name="Kaur C."/>
            <person name="Raghava G.P.S."/>
            <person name="Mayilraj S."/>
        </authorList>
    </citation>
    <scope>NUCLEOTIDE SEQUENCE [LARGE SCALE GENOMIC DNA]</scope>
    <source>
        <strain evidence="5 6">DSM 44592</strain>
    </source>
</reference>
<dbReference type="eggNOG" id="COG1522">
    <property type="taxonomic scope" value="Bacteria"/>
</dbReference>
<gene>
    <name evidence="5" type="ORF">H480_00715</name>
</gene>
<evidence type="ECO:0000259" key="4">
    <source>
        <dbReference type="PROSITE" id="PS50956"/>
    </source>
</evidence>
<dbReference type="GO" id="GO:0043565">
    <property type="term" value="F:sequence-specific DNA binding"/>
    <property type="evidence" value="ECO:0007669"/>
    <property type="project" value="InterPro"/>
</dbReference>
<dbReference type="AlphaFoldDB" id="R1IDD3"/>
<dbReference type="PATRIC" id="fig|1292037.4.peg.139"/>
<name>R1IDD3_9PSEU</name>
<comment type="caution">
    <text evidence="5">The sequence shown here is derived from an EMBL/GenBank/DDBJ whole genome shotgun (WGS) entry which is preliminary data.</text>
</comment>
<organism evidence="5 6">
    <name type="scientific">Amycolatopsis vancoresmycina DSM 44592</name>
    <dbReference type="NCBI Taxonomy" id="1292037"/>
    <lineage>
        <taxon>Bacteria</taxon>
        <taxon>Bacillati</taxon>
        <taxon>Actinomycetota</taxon>
        <taxon>Actinomycetes</taxon>
        <taxon>Pseudonocardiales</taxon>
        <taxon>Pseudonocardiaceae</taxon>
        <taxon>Amycolatopsis</taxon>
    </lineage>
</organism>
<sequence length="144" mass="16270">MDEVDRQIVNQLVLNGRASLTDIARVVSLSVPAVKRRIGRLERDDVIRGYTAIVDEPDVRKMYALVELFCTKDARREEAIEVFESRPEVLLGFTVAGDSDVILLVRTESTDHLEALLLDLRGHPIVERTRAQIMLHSLIGRIPI</sequence>
<dbReference type="Pfam" id="PF01037">
    <property type="entry name" value="AsnC_trans_reg"/>
    <property type="match status" value="1"/>
</dbReference>
<dbReference type="InterPro" id="IPR011008">
    <property type="entry name" value="Dimeric_a/b-barrel"/>
</dbReference>